<organism evidence="1 2">
    <name type="scientific">Metarhizium rileyi (strain RCEF 4871)</name>
    <name type="common">Nomuraea rileyi</name>
    <dbReference type="NCBI Taxonomy" id="1649241"/>
    <lineage>
        <taxon>Eukaryota</taxon>
        <taxon>Fungi</taxon>
        <taxon>Dikarya</taxon>
        <taxon>Ascomycota</taxon>
        <taxon>Pezizomycotina</taxon>
        <taxon>Sordariomycetes</taxon>
        <taxon>Hypocreomycetidae</taxon>
        <taxon>Hypocreales</taxon>
        <taxon>Clavicipitaceae</taxon>
        <taxon>Metarhizium</taxon>
    </lineage>
</organism>
<sequence>MSTINVVRFFIYSKMSLSPEKLHQLVNLAYLTARDRKLYPKEILIRSDVHNTTKIFGKYQKDPEGPHTTLCYKDDGYGPLTKT</sequence>
<evidence type="ECO:0000313" key="1">
    <source>
        <dbReference type="EMBL" id="TWU73013.1"/>
    </source>
</evidence>
<protein>
    <submittedName>
        <fullName evidence="1">Uncharacterized protein</fullName>
    </submittedName>
</protein>
<reference evidence="2" key="1">
    <citation type="submission" date="2018-12" db="EMBL/GenBank/DDBJ databases">
        <title>The complete genome of Metarhizium rileyi, a key fungal pathogen of Lepidoptera.</title>
        <authorList>
            <person name="Binneck E."/>
            <person name="Lastra C.C.L."/>
            <person name="Sosa-Gomez D.R."/>
        </authorList>
    </citation>
    <scope>NUCLEOTIDE SEQUENCE [LARGE SCALE GENOMIC DNA]</scope>
    <source>
        <strain evidence="2">Cep018-CH2</strain>
    </source>
</reference>
<comment type="caution">
    <text evidence="1">The sequence shown here is derived from an EMBL/GenBank/DDBJ whole genome shotgun (WGS) entry which is preliminary data.</text>
</comment>
<evidence type="ECO:0000313" key="2">
    <source>
        <dbReference type="Proteomes" id="UP000317257"/>
    </source>
</evidence>
<dbReference type="AlphaFoldDB" id="A0A5C6GB06"/>
<name>A0A5C6GB06_METRR</name>
<gene>
    <name evidence="1" type="ORF">ED733_000054</name>
</gene>
<proteinExistence type="predicted"/>
<accession>A0A5C6GB06</accession>
<dbReference type="EMBL" id="SBHS01000021">
    <property type="protein sequence ID" value="TWU73013.1"/>
    <property type="molecule type" value="Genomic_DNA"/>
</dbReference>
<dbReference type="Proteomes" id="UP000317257">
    <property type="component" value="Unassembled WGS sequence"/>
</dbReference>